<evidence type="ECO:0000256" key="2">
    <source>
        <dbReference type="ARBA" id="ARBA00023002"/>
    </source>
</evidence>
<dbReference type="InterPro" id="IPR012394">
    <property type="entry name" value="Aldehyde_DH_NAD(P)"/>
</dbReference>
<dbReference type="InterPro" id="IPR016162">
    <property type="entry name" value="Ald_DH_N"/>
</dbReference>
<dbReference type="FunFam" id="3.40.605.10:FF:000004">
    <property type="entry name" value="Aldehyde dehydrogenase"/>
    <property type="match status" value="1"/>
</dbReference>
<evidence type="ECO:0000313" key="5">
    <source>
        <dbReference type="Proteomes" id="UP000324705"/>
    </source>
</evidence>
<feature type="domain" description="Aldehyde dehydrogenase" evidence="3">
    <location>
        <begin position="26"/>
        <end position="356"/>
    </location>
</feature>
<protein>
    <recommendedName>
        <fullName evidence="3">Aldehyde dehydrogenase domain-containing protein</fullName>
    </recommendedName>
</protein>
<dbReference type="Gramene" id="TRITD6Av1G153770.5">
    <property type="protein sequence ID" value="TRITD6Av1G153770.5"/>
    <property type="gene ID" value="TRITD6Av1G153770"/>
</dbReference>
<evidence type="ECO:0000256" key="1">
    <source>
        <dbReference type="ARBA" id="ARBA00009986"/>
    </source>
</evidence>
<dbReference type="InterPro" id="IPR016161">
    <property type="entry name" value="Ald_DH/histidinol_DH"/>
</dbReference>
<sequence>MEEKPAIGLGSLVSSLRVVYKSGRTKDLSWRRSQLKGLIRLLTEKEEEIFDALHDDLGKHRTESFRDEVGVLVKSIKHTLQNLEKWAAPEKAPTPLVSFPATALVLPEPLGVVLIFSCWNLPIGLALEPLSGALAAGNAVVLKPSELAPSTAALLAANIPRYLDAEAVKVVLGAAEVGQELMEHRWDKVLFTGGARVGRIIMTKAAKHLTPVALELGSKCPCIVDWLDSKRDSQVAVNRIIGAKWSTCAGQACIAIDYILVEEQFAPILIELLKSTLERLITKPEDMARILNERQFNRLSGLLEDHKVSRSIVHGGDVDPKILSIEPTILLNPPLDSDVMTKEIFGPLLPIITVRQSTTTAAAFH</sequence>
<name>A0A9R0Y2E0_TRITD</name>
<dbReference type="PANTHER" id="PTHR43570:SF21">
    <property type="entry name" value="ALDEHYDE DEHYDROGENASE"/>
    <property type="match status" value="1"/>
</dbReference>
<proteinExistence type="inferred from homology"/>
<dbReference type="GO" id="GO:0005737">
    <property type="term" value="C:cytoplasm"/>
    <property type="evidence" value="ECO:0007669"/>
    <property type="project" value="TreeGrafter"/>
</dbReference>
<keyword evidence="2" id="KW-0560">Oxidoreductase</keyword>
<reference evidence="4 5" key="1">
    <citation type="submission" date="2017-09" db="EMBL/GenBank/DDBJ databases">
        <authorList>
            <consortium name="International Durum Wheat Genome Sequencing Consortium (IDWGSC)"/>
            <person name="Milanesi L."/>
        </authorList>
    </citation>
    <scope>NUCLEOTIDE SEQUENCE [LARGE SCALE GENOMIC DNA]</scope>
    <source>
        <strain evidence="5">cv. Svevo</strain>
    </source>
</reference>
<dbReference type="InterPro" id="IPR015590">
    <property type="entry name" value="Aldehyde_DH_dom"/>
</dbReference>
<evidence type="ECO:0000259" key="3">
    <source>
        <dbReference type="Pfam" id="PF00171"/>
    </source>
</evidence>
<dbReference type="Gene3D" id="3.40.605.10">
    <property type="entry name" value="Aldehyde Dehydrogenase, Chain A, domain 1"/>
    <property type="match status" value="1"/>
</dbReference>
<dbReference type="InterPro" id="IPR016163">
    <property type="entry name" value="Ald_DH_C"/>
</dbReference>
<organism evidence="4 5">
    <name type="scientific">Triticum turgidum subsp. durum</name>
    <name type="common">Durum wheat</name>
    <name type="synonym">Triticum durum</name>
    <dbReference type="NCBI Taxonomy" id="4567"/>
    <lineage>
        <taxon>Eukaryota</taxon>
        <taxon>Viridiplantae</taxon>
        <taxon>Streptophyta</taxon>
        <taxon>Embryophyta</taxon>
        <taxon>Tracheophyta</taxon>
        <taxon>Spermatophyta</taxon>
        <taxon>Magnoliopsida</taxon>
        <taxon>Liliopsida</taxon>
        <taxon>Poales</taxon>
        <taxon>Poaceae</taxon>
        <taxon>BOP clade</taxon>
        <taxon>Pooideae</taxon>
        <taxon>Triticodae</taxon>
        <taxon>Triticeae</taxon>
        <taxon>Triticinae</taxon>
        <taxon>Triticum</taxon>
    </lineage>
</organism>
<dbReference type="AlphaFoldDB" id="A0A9R0Y2E0"/>
<dbReference type="GO" id="GO:0006081">
    <property type="term" value="P:aldehyde metabolic process"/>
    <property type="evidence" value="ECO:0007669"/>
    <property type="project" value="InterPro"/>
</dbReference>
<dbReference type="Proteomes" id="UP000324705">
    <property type="component" value="Chromosome 6A"/>
</dbReference>
<dbReference type="PANTHER" id="PTHR43570">
    <property type="entry name" value="ALDEHYDE DEHYDROGENASE"/>
    <property type="match status" value="1"/>
</dbReference>
<gene>
    <name evidence="4" type="ORF">TRITD_6Av1G153770</name>
</gene>
<accession>A0A9R0Y2E0</accession>
<keyword evidence="5" id="KW-1185">Reference proteome</keyword>
<comment type="similarity">
    <text evidence="1">Belongs to the aldehyde dehydrogenase family.</text>
</comment>
<dbReference type="Gene3D" id="3.40.309.10">
    <property type="entry name" value="Aldehyde Dehydrogenase, Chain A, domain 2"/>
    <property type="match status" value="1"/>
</dbReference>
<dbReference type="GO" id="GO:0004029">
    <property type="term" value="F:aldehyde dehydrogenase (NAD+) activity"/>
    <property type="evidence" value="ECO:0007669"/>
    <property type="project" value="TreeGrafter"/>
</dbReference>
<dbReference type="EMBL" id="LT934121">
    <property type="protein sequence ID" value="VAI47522.1"/>
    <property type="molecule type" value="Genomic_DNA"/>
</dbReference>
<dbReference type="SUPFAM" id="SSF53720">
    <property type="entry name" value="ALDH-like"/>
    <property type="match status" value="1"/>
</dbReference>
<evidence type="ECO:0000313" key="4">
    <source>
        <dbReference type="EMBL" id="VAI47522.1"/>
    </source>
</evidence>
<dbReference type="Pfam" id="PF00171">
    <property type="entry name" value="Aldedh"/>
    <property type="match status" value="1"/>
</dbReference>